<reference evidence="1" key="1">
    <citation type="submission" date="2020-08" db="EMBL/GenBank/DDBJ databases">
        <title>Multicomponent nature underlies the extraordinary mechanical properties of spider dragline silk.</title>
        <authorList>
            <person name="Kono N."/>
            <person name="Nakamura H."/>
            <person name="Mori M."/>
            <person name="Yoshida Y."/>
            <person name="Ohtoshi R."/>
            <person name="Malay A.D."/>
            <person name="Moran D.A.P."/>
            <person name="Tomita M."/>
            <person name="Numata K."/>
            <person name="Arakawa K."/>
        </authorList>
    </citation>
    <scope>NUCLEOTIDE SEQUENCE</scope>
</reference>
<proteinExistence type="predicted"/>
<sequence length="77" mass="9065">MGMLYRRFATRTSHHYLTTEEILTAGFKLLAETLPEKLLVIWSSRPKYSLQMMMLCNKLRLFYPESAVLLCAYNYVP</sequence>
<comment type="caution">
    <text evidence="1">The sequence shown here is derived from an EMBL/GenBank/DDBJ whole genome shotgun (WGS) entry which is preliminary data.</text>
</comment>
<dbReference type="EMBL" id="BMAW01055642">
    <property type="protein sequence ID" value="GFT02013.1"/>
    <property type="molecule type" value="Genomic_DNA"/>
</dbReference>
<dbReference type="Proteomes" id="UP000887013">
    <property type="component" value="Unassembled WGS sequence"/>
</dbReference>
<dbReference type="AlphaFoldDB" id="A0A8X6N970"/>
<name>A0A8X6N970_NEPPI</name>
<accession>A0A8X6N970</accession>
<evidence type="ECO:0000313" key="2">
    <source>
        <dbReference type="Proteomes" id="UP000887013"/>
    </source>
</evidence>
<organism evidence="1 2">
    <name type="scientific">Nephila pilipes</name>
    <name type="common">Giant wood spider</name>
    <name type="synonym">Nephila maculata</name>
    <dbReference type="NCBI Taxonomy" id="299642"/>
    <lineage>
        <taxon>Eukaryota</taxon>
        <taxon>Metazoa</taxon>
        <taxon>Ecdysozoa</taxon>
        <taxon>Arthropoda</taxon>
        <taxon>Chelicerata</taxon>
        <taxon>Arachnida</taxon>
        <taxon>Araneae</taxon>
        <taxon>Araneomorphae</taxon>
        <taxon>Entelegynae</taxon>
        <taxon>Araneoidea</taxon>
        <taxon>Nephilidae</taxon>
        <taxon>Nephila</taxon>
    </lineage>
</organism>
<evidence type="ECO:0000313" key="1">
    <source>
        <dbReference type="EMBL" id="GFT02013.1"/>
    </source>
</evidence>
<keyword evidence="2" id="KW-1185">Reference proteome</keyword>
<dbReference type="OrthoDB" id="6411078at2759"/>
<gene>
    <name evidence="1" type="ORF">NPIL_584771</name>
</gene>
<protein>
    <submittedName>
        <fullName evidence="1">Uncharacterized protein</fullName>
    </submittedName>
</protein>